<feature type="signal peptide" evidence="1">
    <location>
        <begin position="1"/>
        <end position="18"/>
    </location>
</feature>
<keyword evidence="3" id="KW-1185">Reference proteome</keyword>
<evidence type="ECO:0000256" key="1">
    <source>
        <dbReference type="SAM" id="SignalP"/>
    </source>
</evidence>
<feature type="chain" id="PRO_5021965742" evidence="1">
    <location>
        <begin position="19"/>
        <end position="350"/>
    </location>
</feature>
<organism evidence="2 3">
    <name type="scientific">Urbifossiella limnaea</name>
    <dbReference type="NCBI Taxonomy" id="2528023"/>
    <lineage>
        <taxon>Bacteria</taxon>
        <taxon>Pseudomonadati</taxon>
        <taxon>Planctomycetota</taxon>
        <taxon>Planctomycetia</taxon>
        <taxon>Gemmatales</taxon>
        <taxon>Gemmataceae</taxon>
        <taxon>Urbifossiella</taxon>
    </lineage>
</organism>
<name>A0A517XMZ9_9BACT</name>
<proteinExistence type="predicted"/>
<accession>A0A517XMZ9</accession>
<protein>
    <submittedName>
        <fullName evidence="2">Uncharacterized protein</fullName>
    </submittedName>
</protein>
<sequence length="350" mass="39380" precursor="true">MRLLALVPVALLAALAPAQPRYTPKSDPARLERIKKSPMPKVTQPILYNTPEADAVCAALEVFPPDNPWNTLVTDWPVHPRSKQIIATVGAEKPLRANPDMAFVIVPPNQKKVPLLSLEYKDESDPGPYPIPDNMPLEGWPAGYTRDRNLNVTLRDVQENKLKEEGDRHAIVVDPVNRKLYEFYIAERSAAGWKAAQASVFDLRSNKLRPDTWTSADAAGLPIFPAIIRHDELERGVIDHALRVTVRRSKRAYVYPATHFASRLTDADLPRMGERFRLRQDFDTSGFSRNVRTVLEALKRYGMFMADNGIEWGMSSTADDRVPVMHDELRRVKGSDFEVVVAPPGYSPPK</sequence>
<dbReference type="KEGG" id="uli:ETAA1_07770"/>
<keyword evidence="1" id="KW-0732">Signal</keyword>
<dbReference type="RefSeq" id="WP_145234466.1">
    <property type="nucleotide sequence ID" value="NZ_CP036273.1"/>
</dbReference>
<dbReference type="Proteomes" id="UP000319576">
    <property type="component" value="Chromosome"/>
</dbReference>
<dbReference type="EMBL" id="CP036273">
    <property type="protein sequence ID" value="QDU18881.1"/>
    <property type="molecule type" value="Genomic_DNA"/>
</dbReference>
<gene>
    <name evidence="2" type="ORF">ETAA1_07770</name>
</gene>
<evidence type="ECO:0000313" key="3">
    <source>
        <dbReference type="Proteomes" id="UP000319576"/>
    </source>
</evidence>
<dbReference type="AlphaFoldDB" id="A0A517XMZ9"/>
<evidence type="ECO:0000313" key="2">
    <source>
        <dbReference type="EMBL" id="QDU18881.1"/>
    </source>
</evidence>
<dbReference type="OrthoDB" id="337615at2"/>
<reference evidence="2 3" key="1">
    <citation type="submission" date="2019-02" db="EMBL/GenBank/DDBJ databases">
        <title>Deep-cultivation of Planctomycetes and their phenomic and genomic characterization uncovers novel biology.</title>
        <authorList>
            <person name="Wiegand S."/>
            <person name="Jogler M."/>
            <person name="Boedeker C."/>
            <person name="Pinto D."/>
            <person name="Vollmers J."/>
            <person name="Rivas-Marin E."/>
            <person name="Kohn T."/>
            <person name="Peeters S.H."/>
            <person name="Heuer A."/>
            <person name="Rast P."/>
            <person name="Oberbeckmann S."/>
            <person name="Bunk B."/>
            <person name="Jeske O."/>
            <person name="Meyerdierks A."/>
            <person name="Storesund J.E."/>
            <person name="Kallscheuer N."/>
            <person name="Luecker S."/>
            <person name="Lage O.M."/>
            <person name="Pohl T."/>
            <person name="Merkel B.J."/>
            <person name="Hornburger P."/>
            <person name="Mueller R.-W."/>
            <person name="Bruemmer F."/>
            <person name="Labrenz M."/>
            <person name="Spormann A.M."/>
            <person name="Op den Camp H."/>
            <person name="Overmann J."/>
            <person name="Amann R."/>
            <person name="Jetten M.S.M."/>
            <person name="Mascher T."/>
            <person name="Medema M.H."/>
            <person name="Devos D.P."/>
            <person name="Kaster A.-K."/>
            <person name="Ovreas L."/>
            <person name="Rohde M."/>
            <person name="Galperin M.Y."/>
            <person name="Jogler C."/>
        </authorList>
    </citation>
    <scope>NUCLEOTIDE SEQUENCE [LARGE SCALE GENOMIC DNA]</scope>
    <source>
        <strain evidence="2 3">ETA_A1</strain>
    </source>
</reference>